<reference evidence="6" key="2">
    <citation type="submission" date="2025-08" db="UniProtKB">
        <authorList>
            <consortium name="Ensembl"/>
        </authorList>
    </citation>
    <scope>IDENTIFICATION</scope>
</reference>
<keyword evidence="7" id="KW-1185">Reference proteome</keyword>
<dbReference type="GeneTree" id="ENSGT00950000182946"/>
<dbReference type="RefSeq" id="XP_018543729.2">
    <property type="nucleotide sequence ID" value="XM_018688213.2"/>
</dbReference>
<dbReference type="SUPFAM" id="SSF48452">
    <property type="entry name" value="TPR-like"/>
    <property type="match status" value="2"/>
</dbReference>
<reference evidence="7" key="1">
    <citation type="submission" date="2015-09" db="EMBL/GenBank/DDBJ databases">
        <authorList>
            <person name="Sai Rama Sridatta P."/>
        </authorList>
    </citation>
    <scope>NUCLEOTIDE SEQUENCE [LARGE SCALE GENOMIC DNA]</scope>
</reference>
<evidence type="ECO:0000256" key="1">
    <source>
        <dbReference type="ARBA" id="ARBA00022588"/>
    </source>
</evidence>
<dbReference type="Proteomes" id="UP000314980">
    <property type="component" value="Unassembled WGS sequence"/>
</dbReference>
<dbReference type="GO" id="GO:0005829">
    <property type="term" value="C:cytosol"/>
    <property type="evidence" value="ECO:0007669"/>
    <property type="project" value="TreeGrafter"/>
</dbReference>
<keyword evidence="2" id="KW-0677">Repeat</keyword>
<dbReference type="KEGG" id="lcf:108891087"/>
<sequence>MILWCCTHSSSRHKEQRTEAYSQKRTESSCMMSAAQSQSTLEAKLEALQCHFTWDLDPSRSKLFRLRDKLEDIGTVEGYNWLGHIYNLQGYIHYQLGFTDNARSFFSRAAEAFRQMRNTVSDEGPWLVVNYGNQAWLHYHQGNKAESQAYLSKVYALMTEYPSPSQDELHPEIYAEKAWTLMKFSREKKQLAADYFQRAIRMQPDMVEWQSSHVLALVNVFKHSNKNLSDDILERMKIAKEHDPENLYLAALYLEACAMKGQKIEDEARELARAVLKKPVSSYSGIEPLLRLYRIYISMDEAIDLAEEALERHPDERYLKRCVATCYKMRIFLHRDSPLEHSMVERAISVYREVISLYPNSSLKSKIALANIYAQSNYSQAAADQIYEELLESDLDPKGAQMLYNYYAKHLHFIQKESHKSIEYHMKAAAIPQQSFYQKNSVSILERIRERNRNRMCGEIEEFLTNLQH</sequence>
<evidence type="ECO:0008006" key="8">
    <source>
        <dbReference type="Google" id="ProtNLM"/>
    </source>
</evidence>
<keyword evidence="4" id="KW-0391">Immunity</keyword>
<evidence type="ECO:0000313" key="6">
    <source>
        <dbReference type="Ensembl" id="ENSLCAP00010034280.1"/>
    </source>
</evidence>
<reference evidence="6" key="3">
    <citation type="submission" date="2025-09" db="UniProtKB">
        <authorList>
            <consortium name="Ensembl"/>
        </authorList>
    </citation>
    <scope>IDENTIFICATION</scope>
</reference>
<evidence type="ECO:0000313" key="7">
    <source>
        <dbReference type="Proteomes" id="UP000314980"/>
    </source>
</evidence>
<dbReference type="AlphaFoldDB" id="A0A4W6E6S5"/>
<keyword evidence="1" id="KW-0399">Innate immunity</keyword>
<proteinExistence type="inferred from homology"/>
<dbReference type="GO" id="GO:0051607">
    <property type="term" value="P:defense response to virus"/>
    <property type="evidence" value="ECO:0007669"/>
    <property type="project" value="TreeGrafter"/>
</dbReference>
<evidence type="ECO:0000256" key="5">
    <source>
        <dbReference type="ARBA" id="ARBA00038336"/>
    </source>
</evidence>
<dbReference type="PANTHER" id="PTHR10271:SF14">
    <property type="entry name" value="INTERFERON-INDUCED PROTEIN WITH TETRATRICOPEPTIDE REPEATS-RELATED"/>
    <property type="match status" value="1"/>
</dbReference>
<evidence type="ECO:0000256" key="4">
    <source>
        <dbReference type="ARBA" id="ARBA00022859"/>
    </source>
</evidence>
<dbReference type="InterPro" id="IPR011990">
    <property type="entry name" value="TPR-like_helical_dom_sf"/>
</dbReference>
<organism evidence="6 7">
    <name type="scientific">Lates calcarifer</name>
    <name type="common">Barramundi</name>
    <name type="synonym">Holocentrus calcarifer</name>
    <dbReference type="NCBI Taxonomy" id="8187"/>
    <lineage>
        <taxon>Eukaryota</taxon>
        <taxon>Metazoa</taxon>
        <taxon>Chordata</taxon>
        <taxon>Craniata</taxon>
        <taxon>Vertebrata</taxon>
        <taxon>Euteleostomi</taxon>
        <taxon>Actinopterygii</taxon>
        <taxon>Neopterygii</taxon>
        <taxon>Teleostei</taxon>
        <taxon>Neoteleostei</taxon>
        <taxon>Acanthomorphata</taxon>
        <taxon>Carangaria</taxon>
        <taxon>Carangaria incertae sedis</taxon>
        <taxon>Centropomidae</taxon>
        <taxon>Lates</taxon>
    </lineage>
</organism>
<dbReference type="InParanoid" id="A0A4W6E6S5"/>
<keyword evidence="3" id="KW-0802">TPR repeat</keyword>
<dbReference type="PANTHER" id="PTHR10271">
    <property type="entry name" value="INTERFERON-INDUCED PROTEIN WITH TETRATRICOPEPTIDE REPEATS"/>
    <property type="match status" value="1"/>
</dbReference>
<protein>
    <recommendedName>
        <fullName evidence="8">Interferon-induced protein with tetratricopeptide repeats 15</fullName>
    </recommendedName>
</protein>
<dbReference type="STRING" id="8187.ENSLCAP00010034280"/>
<dbReference type="GeneID" id="108891087"/>
<dbReference type="Ensembl" id="ENSLCAT00010035092.1">
    <property type="protein sequence ID" value="ENSLCAP00010034280.1"/>
    <property type="gene ID" value="ENSLCAG00010016110.1"/>
</dbReference>
<comment type="similarity">
    <text evidence="5">Belongs to the IFIT family.</text>
</comment>
<dbReference type="FunFam" id="1.25.40.10:FF:000036">
    <property type="entry name" value="interferon-induced protein with tetratricopeptide repeats 5"/>
    <property type="match status" value="1"/>
</dbReference>
<evidence type="ECO:0000256" key="2">
    <source>
        <dbReference type="ARBA" id="ARBA00022737"/>
    </source>
</evidence>
<dbReference type="Gene3D" id="1.25.40.10">
    <property type="entry name" value="Tetratricopeptide repeat domain"/>
    <property type="match status" value="3"/>
</dbReference>
<dbReference type="OrthoDB" id="10043504at2759"/>
<evidence type="ECO:0000256" key="3">
    <source>
        <dbReference type="ARBA" id="ARBA00022803"/>
    </source>
</evidence>
<dbReference type="FunCoup" id="A0A4W6E6S5">
    <property type="interactions" value="1"/>
</dbReference>
<name>A0A4W6E6S5_LATCA</name>
<accession>A0A4W6E6S5</accession>
<dbReference type="GO" id="GO:0045087">
    <property type="term" value="P:innate immune response"/>
    <property type="evidence" value="ECO:0007669"/>
    <property type="project" value="UniProtKB-KW"/>
</dbReference>